<evidence type="ECO:0000313" key="10">
    <source>
        <dbReference type="EMBL" id="CAJ1383521.1"/>
    </source>
</evidence>
<evidence type="ECO:0000256" key="3">
    <source>
        <dbReference type="ARBA" id="ARBA00022448"/>
    </source>
</evidence>
<evidence type="ECO:0000256" key="9">
    <source>
        <dbReference type="RuleBase" id="RU000488"/>
    </source>
</evidence>
<dbReference type="SUPFAM" id="SSF103506">
    <property type="entry name" value="Mitochondrial carrier"/>
    <property type="match status" value="1"/>
</dbReference>
<evidence type="ECO:0000256" key="6">
    <source>
        <dbReference type="ARBA" id="ARBA00022989"/>
    </source>
</evidence>
<evidence type="ECO:0000256" key="1">
    <source>
        <dbReference type="ARBA" id="ARBA00004141"/>
    </source>
</evidence>
<gene>
    <name evidence="10" type="ORF">EVOR1521_LOCUS10623</name>
</gene>
<feature type="repeat" description="Solcar" evidence="8">
    <location>
        <begin position="353"/>
        <end position="437"/>
    </location>
</feature>
<dbReference type="InterPro" id="IPR023395">
    <property type="entry name" value="MCP_dom_sf"/>
</dbReference>
<feature type="repeat" description="Solcar" evidence="8">
    <location>
        <begin position="161"/>
        <end position="239"/>
    </location>
</feature>
<keyword evidence="6" id="KW-1133">Transmembrane helix</keyword>
<accession>A0AA36MXN2</accession>
<comment type="similarity">
    <text evidence="2 9">Belongs to the mitochondrial carrier (TC 2.A.29) family.</text>
</comment>
<dbReference type="InterPro" id="IPR018108">
    <property type="entry name" value="MCP_transmembrane"/>
</dbReference>
<evidence type="ECO:0000256" key="8">
    <source>
        <dbReference type="PROSITE-ProRule" id="PRU00282"/>
    </source>
</evidence>
<dbReference type="PROSITE" id="PS50920">
    <property type="entry name" value="SOLCAR"/>
    <property type="match status" value="2"/>
</dbReference>
<dbReference type="Gene3D" id="1.50.40.10">
    <property type="entry name" value="Mitochondrial carrier domain"/>
    <property type="match status" value="2"/>
</dbReference>
<organism evidence="10 11">
    <name type="scientific">Effrenium voratum</name>
    <dbReference type="NCBI Taxonomy" id="2562239"/>
    <lineage>
        <taxon>Eukaryota</taxon>
        <taxon>Sar</taxon>
        <taxon>Alveolata</taxon>
        <taxon>Dinophyceae</taxon>
        <taxon>Suessiales</taxon>
        <taxon>Symbiodiniaceae</taxon>
        <taxon>Effrenium</taxon>
    </lineage>
</organism>
<comment type="subcellular location">
    <subcellularLocation>
        <location evidence="1">Membrane</location>
        <topology evidence="1">Multi-pass membrane protein</topology>
    </subcellularLocation>
</comment>
<protein>
    <submittedName>
        <fullName evidence="10">Uncharacterized protein</fullName>
    </submittedName>
</protein>
<name>A0AA36MXN2_9DINO</name>
<evidence type="ECO:0000256" key="2">
    <source>
        <dbReference type="ARBA" id="ARBA00006375"/>
    </source>
</evidence>
<keyword evidence="11" id="KW-1185">Reference proteome</keyword>
<dbReference type="Proteomes" id="UP001178507">
    <property type="component" value="Unassembled WGS sequence"/>
</dbReference>
<keyword evidence="5" id="KW-0677">Repeat</keyword>
<dbReference type="PANTHER" id="PTHR45667">
    <property type="entry name" value="S-ADENOSYLMETHIONINE MITOCHONDRIAL CARRIER PROTEIN"/>
    <property type="match status" value="1"/>
</dbReference>
<evidence type="ECO:0000256" key="7">
    <source>
        <dbReference type="ARBA" id="ARBA00023136"/>
    </source>
</evidence>
<comment type="caution">
    <text evidence="10">The sequence shown here is derived from an EMBL/GenBank/DDBJ whole genome shotgun (WGS) entry which is preliminary data.</text>
</comment>
<keyword evidence="4 8" id="KW-0812">Transmembrane</keyword>
<evidence type="ECO:0000256" key="4">
    <source>
        <dbReference type="ARBA" id="ARBA00022692"/>
    </source>
</evidence>
<evidence type="ECO:0000313" key="11">
    <source>
        <dbReference type="Proteomes" id="UP001178507"/>
    </source>
</evidence>
<reference evidence="10" key="1">
    <citation type="submission" date="2023-08" db="EMBL/GenBank/DDBJ databases">
        <authorList>
            <person name="Chen Y."/>
            <person name="Shah S."/>
            <person name="Dougan E. K."/>
            <person name="Thang M."/>
            <person name="Chan C."/>
        </authorList>
    </citation>
    <scope>NUCLEOTIDE SEQUENCE</scope>
</reference>
<keyword evidence="3 9" id="KW-0813">Transport</keyword>
<dbReference type="Pfam" id="PF00153">
    <property type="entry name" value="Mito_carr"/>
    <property type="match status" value="1"/>
</dbReference>
<dbReference type="AlphaFoldDB" id="A0AA36MXN2"/>
<keyword evidence="7 8" id="KW-0472">Membrane</keyword>
<sequence length="456" mass="50200">MSSPMWDARETREAYSSAVRFQAAAGSGILVLGSIRPQLRARAIRRLSLAKPRTPARLGQAVVLALALFCTMLFADINPTVAEHISENVKQLEMQISQTAEATSHVSESTTSSAKTFFAPLLDRLAEIKVDSDTEDEYWVFGSLPFIGPVRILRKETSTVNVILCGLFAGFLVEFTNALTLHPLDTLKTRLQRGSLNQGLVAPDPKLLYERLYDGLFPVLATVPALSIFWAVKDIVRRSLIGFVKGQLPSPLADVLSSTFASACGEAVYVAVKTPGEVLKIEQQAAVLDEDPVRQRYSEDDGSYAGQSFHWDPFVLLEESLRSFPIFCTVDVPQVALRTAVFVTLHDAHLFGTGASADVLTFIFASACSSILCTPLDVARTQLILQREGVQNFPKTLWDIRERDGLTGLMAGWLPRLLWNGLVVGFVLGICRLQYEDARALFLIGVLDRFEEAPVH</sequence>
<proteinExistence type="inferred from homology"/>
<evidence type="ECO:0000256" key="5">
    <source>
        <dbReference type="ARBA" id="ARBA00022737"/>
    </source>
</evidence>
<dbReference type="GO" id="GO:0016020">
    <property type="term" value="C:membrane"/>
    <property type="evidence" value="ECO:0007669"/>
    <property type="project" value="UniProtKB-SubCell"/>
</dbReference>
<dbReference type="EMBL" id="CAUJNA010001024">
    <property type="protein sequence ID" value="CAJ1383521.1"/>
    <property type="molecule type" value="Genomic_DNA"/>
</dbReference>